<organism evidence="1 2">
    <name type="scientific">Piscirickettsia salmonis</name>
    <dbReference type="NCBI Taxonomy" id="1238"/>
    <lineage>
        <taxon>Bacteria</taxon>
        <taxon>Pseudomonadati</taxon>
        <taxon>Pseudomonadota</taxon>
        <taxon>Gammaproteobacteria</taxon>
        <taxon>Thiotrichales</taxon>
        <taxon>Piscirickettsiaceae</taxon>
        <taxon>Piscirickettsia</taxon>
    </lineage>
</organism>
<dbReference type="InterPro" id="IPR007433">
    <property type="entry name" value="DUF481"/>
</dbReference>
<evidence type="ECO:0000313" key="1">
    <source>
        <dbReference type="EMBL" id="QGO05940.1"/>
    </source>
</evidence>
<keyword evidence="2" id="KW-1185">Reference proteome</keyword>
<proteinExistence type="predicted"/>
<protein>
    <submittedName>
        <fullName evidence="1">Salt-induced outer membrane protein</fullName>
    </submittedName>
</protein>
<name>A0A9Q5YIV1_PISSA</name>
<evidence type="ECO:0000313" key="2">
    <source>
        <dbReference type="Proteomes" id="UP000422232"/>
    </source>
</evidence>
<gene>
    <name evidence="1" type="ORF">Psal009_01837</name>
</gene>
<dbReference type="GeneID" id="66741003"/>
<reference evidence="1 2" key="1">
    <citation type="submission" date="2019-04" db="EMBL/GenBank/DDBJ databases">
        <title>Complete genome sequencing of Piscirickettsia salmonis strain Psal-009.</title>
        <authorList>
            <person name="Schober I."/>
            <person name="Bunk B."/>
            <person name="Sproer C."/>
            <person name="Carril G.P."/>
            <person name="Riedel T."/>
            <person name="Flores-Herrera P.A."/>
            <person name="Nourdin-Galindo G."/>
            <person name="Marshall S.H."/>
            <person name="Overmann J."/>
        </authorList>
    </citation>
    <scope>NUCLEOTIDE SEQUENCE [LARGE SCALE GENOMIC DNA]</scope>
    <source>
        <strain evidence="1 2">Psal-009</strain>
    </source>
</reference>
<dbReference type="Proteomes" id="UP000422232">
    <property type="component" value="Chromosome"/>
</dbReference>
<dbReference type="AlphaFoldDB" id="A0A9Q5YIV1"/>
<dbReference type="RefSeq" id="WP_016211632.1">
    <property type="nucleotide sequence ID" value="NZ_CP012413.1"/>
</dbReference>
<sequence>MLKKILLLAITLIIAIIVHSTSTPTLASFQLLQQHIKQQQQELATSQQQLMKLKANYQKSTTLATSTPNPWQGSNIGAGAIINTGDNPSQKGSTTLNLKYASAPWTFSTKIDQQYEHSSDNGLSTDQYNIATQANYLFGDNSFFYNGFTYNYDRFNGNDYLWNYSLGYGYTVYHNQNMIVDAQIGPGYQQLKIQGAEEPNRTLSINTQIDLNWQINDKTTFTETITPTYTSDLTTINTVTALTTQLRDNLGLQAQFNTTYFSNSTEGSHRLSTSTVFNVLYTFA</sequence>
<dbReference type="Pfam" id="PF04338">
    <property type="entry name" value="DUF481"/>
    <property type="match status" value="1"/>
</dbReference>
<dbReference type="EMBL" id="CP038908">
    <property type="protein sequence ID" value="QGO05940.1"/>
    <property type="molecule type" value="Genomic_DNA"/>
</dbReference>
<accession>A0A9Q5YIV1</accession>